<reference evidence="1" key="2">
    <citation type="journal article" date="2022" name="New Phytol.">
        <title>Evolutionary transition to the ectomycorrhizal habit in the genomes of a hyperdiverse lineage of mushroom-forming fungi.</title>
        <authorList>
            <person name="Looney B."/>
            <person name="Miyauchi S."/>
            <person name="Morin E."/>
            <person name="Drula E."/>
            <person name="Courty P.E."/>
            <person name="Kohler A."/>
            <person name="Kuo A."/>
            <person name="LaButti K."/>
            <person name="Pangilinan J."/>
            <person name="Lipzen A."/>
            <person name="Riley R."/>
            <person name="Andreopoulos W."/>
            <person name="He G."/>
            <person name="Johnson J."/>
            <person name="Nolan M."/>
            <person name="Tritt A."/>
            <person name="Barry K.W."/>
            <person name="Grigoriev I.V."/>
            <person name="Nagy L.G."/>
            <person name="Hibbett D."/>
            <person name="Henrissat B."/>
            <person name="Matheny P.B."/>
            <person name="Labbe J."/>
            <person name="Martin F.M."/>
        </authorList>
    </citation>
    <scope>NUCLEOTIDE SEQUENCE</scope>
    <source>
        <strain evidence="1">FP105234-sp</strain>
    </source>
</reference>
<accession>A0ACB8RAF6</accession>
<dbReference type="Proteomes" id="UP000814033">
    <property type="component" value="Unassembled WGS sequence"/>
</dbReference>
<evidence type="ECO:0000313" key="2">
    <source>
        <dbReference type="Proteomes" id="UP000814033"/>
    </source>
</evidence>
<comment type="caution">
    <text evidence="1">The sequence shown here is derived from an EMBL/GenBank/DDBJ whole genome shotgun (WGS) entry which is preliminary data.</text>
</comment>
<organism evidence="1 2">
    <name type="scientific">Auriscalpium vulgare</name>
    <dbReference type="NCBI Taxonomy" id="40419"/>
    <lineage>
        <taxon>Eukaryota</taxon>
        <taxon>Fungi</taxon>
        <taxon>Dikarya</taxon>
        <taxon>Basidiomycota</taxon>
        <taxon>Agaricomycotina</taxon>
        <taxon>Agaricomycetes</taxon>
        <taxon>Russulales</taxon>
        <taxon>Auriscalpiaceae</taxon>
        <taxon>Auriscalpium</taxon>
    </lineage>
</organism>
<evidence type="ECO:0000313" key="1">
    <source>
        <dbReference type="EMBL" id="KAI0040576.1"/>
    </source>
</evidence>
<name>A0ACB8RAF6_9AGAM</name>
<sequence>MAIPTPSVILRQRRLPLCPSFGRICVRKRRSNRHHRGWPQRRRICPCALPTRLSSLVTLALHICFARGRGPGRCYSYPPPRTPSAGRAVGTQRRSRLKGRRAPIGRHSTPEVCPMPRFARRSLRCYDLCDIESTSCCQIFHIEDKAIREFVKNDTAPRSARSLHPGLLCSRAWARLSMQLLFVTYPLLSAGPTFQMQRKSPGRTGRQQANFCAHSVRCTRTGMLLRFY</sequence>
<keyword evidence="2" id="KW-1185">Reference proteome</keyword>
<dbReference type="EMBL" id="MU276184">
    <property type="protein sequence ID" value="KAI0040576.1"/>
    <property type="molecule type" value="Genomic_DNA"/>
</dbReference>
<protein>
    <submittedName>
        <fullName evidence="1">Uncharacterized protein</fullName>
    </submittedName>
</protein>
<gene>
    <name evidence="1" type="ORF">FA95DRAFT_853453</name>
</gene>
<proteinExistence type="predicted"/>
<reference evidence="1" key="1">
    <citation type="submission" date="2021-02" db="EMBL/GenBank/DDBJ databases">
        <authorList>
            <consortium name="DOE Joint Genome Institute"/>
            <person name="Ahrendt S."/>
            <person name="Looney B.P."/>
            <person name="Miyauchi S."/>
            <person name="Morin E."/>
            <person name="Drula E."/>
            <person name="Courty P.E."/>
            <person name="Chicoki N."/>
            <person name="Fauchery L."/>
            <person name="Kohler A."/>
            <person name="Kuo A."/>
            <person name="Labutti K."/>
            <person name="Pangilinan J."/>
            <person name="Lipzen A."/>
            <person name="Riley R."/>
            <person name="Andreopoulos W."/>
            <person name="He G."/>
            <person name="Johnson J."/>
            <person name="Barry K.W."/>
            <person name="Grigoriev I.V."/>
            <person name="Nagy L."/>
            <person name="Hibbett D."/>
            <person name="Henrissat B."/>
            <person name="Matheny P.B."/>
            <person name="Labbe J."/>
            <person name="Martin F."/>
        </authorList>
    </citation>
    <scope>NUCLEOTIDE SEQUENCE</scope>
    <source>
        <strain evidence="1">FP105234-sp</strain>
    </source>
</reference>